<keyword evidence="4" id="KW-0804">Transcription</keyword>
<keyword evidence="7" id="KW-1185">Reference proteome</keyword>
<evidence type="ECO:0000256" key="1">
    <source>
        <dbReference type="ARBA" id="ARBA00009437"/>
    </source>
</evidence>
<dbReference type="GO" id="GO:0003677">
    <property type="term" value="F:DNA binding"/>
    <property type="evidence" value="ECO:0007669"/>
    <property type="project" value="UniProtKB-KW"/>
</dbReference>
<accession>A0A7W8A758</accession>
<dbReference type="EMBL" id="JACHIN010000009">
    <property type="protein sequence ID" value="MBB5080866.1"/>
    <property type="molecule type" value="Genomic_DNA"/>
</dbReference>
<dbReference type="Gene3D" id="3.40.190.10">
    <property type="entry name" value="Periplasmic binding protein-like II"/>
    <property type="match status" value="2"/>
</dbReference>
<feature type="domain" description="HTH lysR-type" evidence="5">
    <location>
        <begin position="6"/>
        <end position="63"/>
    </location>
</feature>
<evidence type="ECO:0000256" key="2">
    <source>
        <dbReference type="ARBA" id="ARBA00023015"/>
    </source>
</evidence>
<sequence>MEGPELDLGAVRAFVAIADERFFAEAAAGLGISQQAVSKRIAKLESDLGLTLFYRTRGGADLTQDGAAFLTHARALVGLADQAVELAGRRHRALRVDVLDTRVASIELVRSFHRARGEADIDVVTSNGLRSARESLGKGHVDAVFARATGPLPDSLEAVPAYLEPLSLLVGRTHPLAGRRQFATADLAGMTVWMPGNEEGSEWAGFYAEMAAAFGFTVDTSGPDFGWEHFVETVAEGERVSFAGERTRIPRHPDTIQIPLVNPSPAYPCSLIVHRQNRRAILRAFVEHVREGFHTFAPDRHWLPAGDRELFALPVGRG</sequence>
<name>A0A7W8A758_9ACTN</name>
<dbReference type="Gene3D" id="1.10.10.10">
    <property type="entry name" value="Winged helix-like DNA-binding domain superfamily/Winged helix DNA-binding domain"/>
    <property type="match status" value="1"/>
</dbReference>
<dbReference type="AlphaFoldDB" id="A0A7W8A758"/>
<protein>
    <submittedName>
        <fullName evidence="6">DNA-binding transcriptional LysR family regulator</fullName>
    </submittedName>
</protein>
<comment type="caution">
    <text evidence="6">The sequence shown here is derived from an EMBL/GenBank/DDBJ whole genome shotgun (WGS) entry which is preliminary data.</text>
</comment>
<evidence type="ECO:0000256" key="4">
    <source>
        <dbReference type="ARBA" id="ARBA00023163"/>
    </source>
</evidence>
<dbReference type="Pfam" id="PF03466">
    <property type="entry name" value="LysR_substrate"/>
    <property type="match status" value="1"/>
</dbReference>
<dbReference type="Pfam" id="PF00126">
    <property type="entry name" value="HTH_1"/>
    <property type="match status" value="1"/>
</dbReference>
<dbReference type="InterPro" id="IPR036390">
    <property type="entry name" value="WH_DNA-bd_sf"/>
</dbReference>
<evidence type="ECO:0000256" key="3">
    <source>
        <dbReference type="ARBA" id="ARBA00023125"/>
    </source>
</evidence>
<dbReference type="GO" id="GO:0032993">
    <property type="term" value="C:protein-DNA complex"/>
    <property type="evidence" value="ECO:0007669"/>
    <property type="project" value="TreeGrafter"/>
</dbReference>
<dbReference type="PRINTS" id="PR00039">
    <property type="entry name" value="HTHLYSR"/>
</dbReference>
<evidence type="ECO:0000313" key="6">
    <source>
        <dbReference type="EMBL" id="MBB5080866.1"/>
    </source>
</evidence>
<dbReference type="PANTHER" id="PTHR30346">
    <property type="entry name" value="TRANSCRIPTIONAL DUAL REGULATOR HCAR-RELATED"/>
    <property type="match status" value="1"/>
</dbReference>
<gene>
    <name evidence="6" type="ORF">HNR40_006355</name>
</gene>
<reference evidence="6 7" key="1">
    <citation type="submission" date="2020-08" db="EMBL/GenBank/DDBJ databases">
        <title>Genomic Encyclopedia of Type Strains, Phase IV (KMG-IV): sequencing the most valuable type-strain genomes for metagenomic binning, comparative biology and taxonomic classification.</title>
        <authorList>
            <person name="Goeker M."/>
        </authorList>
    </citation>
    <scope>NUCLEOTIDE SEQUENCE [LARGE SCALE GENOMIC DNA]</scope>
    <source>
        <strain evidence="6 7">DSM 45385</strain>
    </source>
</reference>
<proteinExistence type="inferred from homology"/>
<dbReference type="RefSeq" id="WP_184967693.1">
    <property type="nucleotide sequence ID" value="NZ_JACHIN010000009.1"/>
</dbReference>
<keyword evidence="2" id="KW-0805">Transcription regulation</keyword>
<dbReference type="InterPro" id="IPR036388">
    <property type="entry name" value="WH-like_DNA-bd_sf"/>
</dbReference>
<dbReference type="PROSITE" id="PS50931">
    <property type="entry name" value="HTH_LYSR"/>
    <property type="match status" value="1"/>
</dbReference>
<dbReference type="PANTHER" id="PTHR30346:SF0">
    <property type="entry name" value="HCA OPERON TRANSCRIPTIONAL ACTIVATOR HCAR"/>
    <property type="match status" value="1"/>
</dbReference>
<dbReference type="InterPro" id="IPR005119">
    <property type="entry name" value="LysR_subst-bd"/>
</dbReference>
<evidence type="ECO:0000259" key="5">
    <source>
        <dbReference type="PROSITE" id="PS50931"/>
    </source>
</evidence>
<comment type="similarity">
    <text evidence="1">Belongs to the LysR transcriptional regulatory family.</text>
</comment>
<dbReference type="SUPFAM" id="SSF46785">
    <property type="entry name" value="Winged helix' DNA-binding domain"/>
    <property type="match status" value="1"/>
</dbReference>
<dbReference type="Proteomes" id="UP000568380">
    <property type="component" value="Unassembled WGS sequence"/>
</dbReference>
<evidence type="ECO:0000313" key="7">
    <source>
        <dbReference type="Proteomes" id="UP000568380"/>
    </source>
</evidence>
<dbReference type="GO" id="GO:0003700">
    <property type="term" value="F:DNA-binding transcription factor activity"/>
    <property type="evidence" value="ECO:0007669"/>
    <property type="project" value="InterPro"/>
</dbReference>
<dbReference type="SUPFAM" id="SSF53850">
    <property type="entry name" value="Periplasmic binding protein-like II"/>
    <property type="match status" value="1"/>
</dbReference>
<keyword evidence="3 6" id="KW-0238">DNA-binding</keyword>
<dbReference type="InterPro" id="IPR000847">
    <property type="entry name" value="LysR_HTH_N"/>
</dbReference>
<organism evidence="6 7">
    <name type="scientific">Nonomuraea endophytica</name>
    <dbReference type="NCBI Taxonomy" id="714136"/>
    <lineage>
        <taxon>Bacteria</taxon>
        <taxon>Bacillati</taxon>
        <taxon>Actinomycetota</taxon>
        <taxon>Actinomycetes</taxon>
        <taxon>Streptosporangiales</taxon>
        <taxon>Streptosporangiaceae</taxon>
        <taxon>Nonomuraea</taxon>
    </lineage>
</organism>